<comment type="caution">
    <text evidence="1">The sequence shown here is derived from an EMBL/GenBank/DDBJ whole genome shotgun (WGS) entry which is preliminary data.</text>
</comment>
<protein>
    <submittedName>
        <fullName evidence="1">Uncharacterized protein</fullName>
    </submittedName>
</protein>
<dbReference type="OrthoDB" id="2606812at2"/>
<dbReference type="EMBL" id="QJSQ01000033">
    <property type="protein sequence ID" value="PYE15612.1"/>
    <property type="molecule type" value="Genomic_DNA"/>
</dbReference>
<dbReference type="RefSeq" id="WP_146242760.1">
    <property type="nucleotide sequence ID" value="NZ_QJSQ01000033.1"/>
</dbReference>
<proteinExistence type="predicted"/>
<evidence type="ECO:0000313" key="2">
    <source>
        <dbReference type="Proteomes" id="UP000247772"/>
    </source>
</evidence>
<sequence>MLETSKQFNPYAHGDLFTYVVDKYWLEVCPACGVHGIVGGEEAYEELADDQSGAEPGFEIVETGYYSLEFHCPTCGLALEGSDEVALAGLDVDTHYDLEEREIEYEPDYGND</sequence>
<gene>
    <name evidence="1" type="ORF">C7410_1332</name>
</gene>
<name>A0A2V4TSP7_9BURK</name>
<accession>A0A2V4TSP7</accession>
<dbReference type="AlphaFoldDB" id="A0A2V4TSP7"/>
<reference evidence="1 2" key="1">
    <citation type="submission" date="2018-06" db="EMBL/GenBank/DDBJ databases">
        <title>Genomic Encyclopedia of Type Strains, Phase IV (KMG-V): Genome sequencing to study the core and pangenomes of soil and plant-associated prokaryotes.</title>
        <authorList>
            <person name="Whitman W."/>
        </authorList>
    </citation>
    <scope>NUCLEOTIDE SEQUENCE [LARGE SCALE GENOMIC DNA]</scope>
    <source>
        <strain evidence="1 2">SRCL-318</strain>
    </source>
</reference>
<evidence type="ECO:0000313" key="1">
    <source>
        <dbReference type="EMBL" id="PYE15612.1"/>
    </source>
</evidence>
<organism evidence="1 2">
    <name type="scientific">Paraburkholderia silvatlantica</name>
    <dbReference type="NCBI Taxonomy" id="321895"/>
    <lineage>
        <taxon>Bacteria</taxon>
        <taxon>Pseudomonadati</taxon>
        <taxon>Pseudomonadota</taxon>
        <taxon>Betaproteobacteria</taxon>
        <taxon>Burkholderiales</taxon>
        <taxon>Burkholderiaceae</taxon>
        <taxon>Paraburkholderia</taxon>
    </lineage>
</organism>
<dbReference type="Proteomes" id="UP000247772">
    <property type="component" value="Unassembled WGS sequence"/>
</dbReference>